<evidence type="ECO:0000256" key="2">
    <source>
        <dbReference type="ARBA" id="ARBA00023125"/>
    </source>
</evidence>
<accession>A0ABS1I4U2</accession>
<dbReference type="PROSITE" id="PS50987">
    <property type="entry name" value="HTH_ARSR_2"/>
    <property type="match status" value="1"/>
</dbReference>
<dbReference type="InterPro" id="IPR011991">
    <property type="entry name" value="ArsR-like_HTH"/>
</dbReference>
<evidence type="ECO:0000256" key="1">
    <source>
        <dbReference type="ARBA" id="ARBA00023015"/>
    </source>
</evidence>
<protein>
    <submittedName>
        <fullName evidence="5">Helix-turn-helix transcriptional regulator</fullName>
    </submittedName>
</protein>
<dbReference type="PRINTS" id="PR00778">
    <property type="entry name" value="HTHARSR"/>
</dbReference>
<keyword evidence="2" id="KW-0238">DNA-binding</keyword>
<evidence type="ECO:0000256" key="3">
    <source>
        <dbReference type="ARBA" id="ARBA00023163"/>
    </source>
</evidence>
<name>A0ABS1I4U2_9PROT</name>
<dbReference type="InterPro" id="IPR051011">
    <property type="entry name" value="Metal_resp_trans_reg"/>
</dbReference>
<dbReference type="InterPro" id="IPR036388">
    <property type="entry name" value="WH-like_DNA-bd_sf"/>
</dbReference>
<reference evidence="5 6" key="1">
    <citation type="submission" date="2021-01" db="EMBL/GenBank/DDBJ databases">
        <title>Azospirillum sp. YIM DDC1 draft genome.</title>
        <authorList>
            <person name="Wang Y.-X."/>
        </authorList>
    </citation>
    <scope>NUCLEOTIDE SEQUENCE [LARGE SCALE GENOMIC DNA]</scope>
    <source>
        <strain evidence="5 6">YIM DDC1</strain>
    </source>
</reference>
<sequence length="118" mass="12824">METRNAIDAFAALAQDTRLAVFRLLIQAGSNGLTAGDVAQRVGVPGSTLSHHLATLERAGLLRSWRVQRQIFYACDYEGTRRLIAFLMEDCCQGRPELCSADLTQAVLCGPDGCDHDA</sequence>
<evidence type="ECO:0000313" key="5">
    <source>
        <dbReference type="EMBL" id="MBK4722056.1"/>
    </source>
</evidence>
<evidence type="ECO:0000313" key="6">
    <source>
        <dbReference type="Proteomes" id="UP000654452"/>
    </source>
</evidence>
<dbReference type="InterPro" id="IPR001845">
    <property type="entry name" value="HTH_ArsR_DNA-bd_dom"/>
</dbReference>
<dbReference type="SUPFAM" id="SSF46785">
    <property type="entry name" value="Winged helix' DNA-binding domain"/>
    <property type="match status" value="1"/>
</dbReference>
<dbReference type="CDD" id="cd00090">
    <property type="entry name" value="HTH_ARSR"/>
    <property type="match status" value="1"/>
</dbReference>
<keyword evidence="3" id="KW-0804">Transcription</keyword>
<dbReference type="SMART" id="SM00418">
    <property type="entry name" value="HTH_ARSR"/>
    <property type="match status" value="1"/>
</dbReference>
<feature type="domain" description="HTH arsR-type" evidence="4">
    <location>
        <begin position="1"/>
        <end position="95"/>
    </location>
</feature>
<keyword evidence="6" id="KW-1185">Reference proteome</keyword>
<organism evidence="5 6">
    <name type="scientific">Azospirillum aestuarii</name>
    <dbReference type="NCBI Taxonomy" id="2802052"/>
    <lineage>
        <taxon>Bacteria</taxon>
        <taxon>Pseudomonadati</taxon>
        <taxon>Pseudomonadota</taxon>
        <taxon>Alphaproteobacteria</taxon>
        <taxon>Rhodospirillales</taxon>
        <taxon>Azospirillaceae</taxon>
        <taxon>Azospirillum</taxon>
    </lineage>
</organism>
<dbReference type="Gene3D" id="1.10.10.10">
    <property type="entry name" value="Winged helix-like DNA-binding domain superfamily/Winged helix DNA-binding domain"/>
    <property type="match status" value="1"/>
</dbReference>
<dbReference type="Proteomes" id="UP000654452">
    <property type="component" value="Unassembled WGS sequence"/>
</dbReference>
<comment type="caution">
    <text evidence="5">The sequence shown here is derived from an EMBL/GenBank/DDBJ whole genome shotgun (WGS) entry which is preliminary data.</text>
</comment>
<gene>
    <name evidence="5" type="ORF">JJL56_24690</name>
</gene>
<dbReference type="EMBL" id="JAEPIV010000020">
    <property type="protein sequence ID" value="MBK4722056.1"/>
    <property type="molecule type" value="Genomic_DNA"/>
</dbReference>
<dbReference type="InterPro" id="IPR036390">
    <property type="entry name" value="WH_DNA-bd_sf"/>
</dbReference>
<dbReference type="NCBIfam" id="NF033788">
    <property type="entry name" value="HTH_metalloreg"/>
    <property type="match status" value="1"/>
</dbReference>
<dbReference type="RefSeq" id="WP_200486688.1">
    <property type="nucleotide sequence ID" value="NZ_JAEPIV010000020.1"/>
</dbReference>
<proteinExistence type="predicted"/>
<dbReference type="Pfam" id="PF12840">
    <property type="entry name" value="HTH_20"/>
    <property type="match status" value="1"/>
</dbReference>
<evidence type="ECO:0000259" key="4">
    <source>
        <dbReference type="PROSITE" id="PS50987"/>
    </source>
</evidence>
<keyword evidence="1" id="KW-0805">Transcription regulation</keyword>
<dbReference type="PANTHER" id="PTHR43132">
    <property type="entry name" value="ARSENICAL RESISTANCE OPERON REPRESSOR ARSR-RELATED"/>
    <property type="match status" value="1"/>
</dbReference>
<dbReference type="PANTHER" id="PTHR43132:SF2">
    <property type="entry name" value="ARSENICAL RESISTANCE OPERON REPRESSOR ARSR-RELATED"/>
    <property type="match status" value="1"/>
</dbReference>